<protein>
    <recommendedName>
        <fullName evidence="8">Abasic site processing protein</fullName>
        <ecNumber evidence="8">3.4.-.-</ecNumber>
    </recommendedName>
</protein>
<dbReference type="Proteomes" id="UP000236047">
    <property type="component" value="Unassembled WGS sequence"/>
</dbReference>
<dbReference type="EC" id="3.4.-.-" evidence="8"/>
<accession>A0A2N8PGM5</accession>
<evidence type="ECO:0000256" key="8">
    <source>
        <dbReference type="RuleBase" id="RU364100"/>
    </source>
</evidence>
<organism evidence="9 10">
    <name type="scientific">Streptomyces noursei</name>
    <name type="common">Streptomyces albulus</name>
    <dbReference type="NCBI Taxonomy" id="1971"/>
    <lineage>
        <taxon>Bacteria</taxon>
        <taxon>Bacillati</taxon>
        <taxon>Actinomycetota</taxon>
        <taxon>Actinomycetes</taxon>
        <taxon>Kitasatosporales</taxon>
        <taxon>Streptomycetaceae</taxon>
        <taxon>Streptomyces</taxon>
    </lineage>
</organism>
<sequence>MCGRFVATRSPQDLVGLFQVTQWDPSDLVAPSWNVAPTDDVWTVLERLDRGTGAVERQLRALRWGLVPSWAKSLGVGAKMINARVETVHEKPAYRRAFAKRRCLLPADGFYEWQALPAGEGATAKPRKQPYFITPEDGQVMALAGLYEFWRDPGVASDDDPAAWRTTCTIITTEATDAAGRIHPRMPLAIAPDHYDEWLDPAHHDNDELLALLTTPAHGDLDARAVNTAVNNVRNNGPHLLDPPLPQD</sequence>
<evidence type="ECO:0000313" key="10">
    <source>
        <dbReference type="Proteomes" id="UP000236047"/>
    </source>
</evidence>
<dbReference type="InterPro" id="IPR003738">
    <property type="entry name" value="SRAP"/>
</dbReference>
<evidence type="ECO:0000256" key="3">
    <source>
        <dbReference type="ARBA" id="ARBA00022763"/>
    </source>
</evidence>
<dbReference type="EMBL" id="LJSN01000002">
    <property type="protein sequence ID" value="PNE40162.1"/>
    <property type="molecule type" value="Genomic_DNA"/>
</dbReference>
<dbReference type="AlphaFoldDB" id="A0A2N8PGM5"/>
<dbReference type="RefSeq" id="WP_073443854.1">
    <property type="nucleotide sequence ID" value="NZ_LJSN01000002.1"/>
</dbReference>
<evidence type="ECO:0000256" key="1">
    <source>
        <dbReference type="ARBA" id="ARBA00008136"/>
    </source>
</evidence>
<keyword evidence="10" id="KW-1185">Reference proteome</keyword>
<dbReference type="Pfam" id="PF02586">
    <property type="entry name" value="SRAP"/>
    <property type="match status" value="1"/>
</dbReference>
<dbReference type="SUPFAM" id="SSF143081">
    <property type="entry name" value="BB1717-like"/>
    <property type="match status" value="1"/>
</dbReference>
<comment type="caution">
    <text evidence="9">The sequence shown here is derived from an EMBL/GenBank/DDBJ whole genome shotgun (WGS) entry which is preliminary data.</text>
</comment>
<keyword evidence="7" id="KW-0456">Lyase</keyword>
<dbReference type="GO" id="GO:0106300">
    <property type="term" value="P:protein-DNA covalent cross-linking repair"/>
    <property type="evidence" value="ECO:0007669"/>
    <property type="project" value="InterPro"/>
</dbReference>
<evidence type="ECO:0000256" key="5">
    <source>
        <dbReference type="ARBA" id="ARBA00023124"/>
    </source>
</evidence>
<keyword evidence="2 8" id="KW-0645">Protease</keyword>
<dbReference type="GO" id="GO:0008233">
    <property type="term" value="F:peptidase activity"/>
    <property type="evidence" value="ECO:0007669"/>
    <property type="project" value="UniProtKB-KW"/>
</dbReference>
<evidence type="ECO:0000256" key="2">
    <source>
        <dbReference type="ARBA" id="ARBA00022670"/>
    </source>
</evidence>
<proteinExistence type="inferred from homology"/>
<comment type="similarity">
    <text evidence="1 8">Belongs to the SOS response-associated peptidase family.</text>
</comment>
<dbReference type="InterPro" id="IPR036590">
    <property type="entry name" value="SRAP-like"/>
</dbReference>
<keyword evidence="5" id="KW-0190">Covalent protein-DNA linkage</keyword>
<evidence type="ECO:0000256" key="7">
    <source>
        <dbReference type="ARBA" id="ARBA00023239"/>
    </source>
</evidence>
<dbReference type="PANTHER" id="PTHR13604">
    <property type="entry name" value="DC12-RELATED"/>
    <property type="match status" value="1"/>
</dbReference>
<keyword evidence="4 8" id="KW-0378">Hydrolase</keyword>
<keyword evidence="3" id="KW-0227">DNA damage</keyword>
<dbReference type="Gene3D" id="3.90.1680.10">
    <property type="entry name" value="SOS response associated peptidase-like"/>
    <property type="match status" value="1"/>
</dbReference>
<evidence type="ECO:0000313" key="9">
    <source>
        <dbReference type="EMBL" id="PNE40162.1"/>
    </source>
</evidence>
<name>A0A2N8PGM5_STRNR</name>
<keyword evidence="6" id="KW-0238">DNA-binding</keyword>
<evidence type="ECO:0000256" key="4">
    <source>
        <dbReference type="ARBA" id="ARBA00022801"/>
    </source>
</evidence>
<gene>
    <name evidence="9" type="ORF">AOB60_03895</name>
</gene>
<evidence type="ECO:0000256" key="6">
    <source>
        <dbReference type="ARBA" id="ARBA00023125"/>
    </source>
</evidence>
<dbReference type="GO" id="GO:0006508">
    <property type="term" value="P:proteolysis"/>
    <property type="evidence" value="ECO:0007669"/>
    <property type="project" value="UniProtKB-KW"/>
</dbReference>
<dbReference type="GO" id="GO:0003697">
    <property type="term" value="F:single-stranded DNA binding"/>
    <property type="evidence" value="ECO:0007669"/>
    <property type="project" value="InterPro"/>
</dbReference>
<dbReference type="PANTHER" id="PTHR13604:SF0">
    <property type="entry name" value="ABASIC SITE PROCESSING PROTEIN HMCES"/>
    <property type="match status" value="1"/>
</dbReference>
<dbReference type="GO" id="GO:0016829">
    <property type="term" value="F:lyase activity"/>
    <property type="evidence" value="ECO:0007669"/>
    <property type="project" value="UniProtKB-KW"/>
</dbReference>
<reference evidence="10" key="1">
    <citation type="submission" date="2015-09" db="EMBL/GenBank/DDBJ databases">
        <authorList>
            <person name="Graham D.E."/>
            <person name="Mahan K.M."/>
            <person name="Klingeman D.M."/>
            <person name="Fida T."/>
            <person name="Giannone R.J."/>
            <person name="Hettich R.L."/>
            <person name="Parry R.J."/>
            <person name="Spain J.C."/>
        </authorList>
    </citation>
    <scope>NUCLEOTIDE SEQUENCE [LARGE SCALE GENOMIC DNA]</scope>
    <source>
        <strain evidence="10">JCM 4701</strain>
    </source>
</reference>